<organism evidence="2 3">
    <name type="scientific">Ophiocordyceps sinensis</name>
    <dbReference type="NCBI Taxonomy" id="72228"/>
    <lineage>
        <taxon>Eukaryota</taxon>
        <taxon>Fungi</taxon>
        <taxon>Dikarya</taxon>
        <taxon>Ascomycota</taxon>
        <taxon>Pezizomycotina</taxon>
        <taxon>Sordariomycetes</taxon>
        <taxon>Hypocreomycetidae</taxon>
        <taxon>Hypocreales</taxon>
        <taxon>Ophiocordycipitaceae</taxon>
        <taxon>Ophiocordyceps</taxon>
    </lineage>
</organism>
<accession>A0A8H4V5K2</accession>
<evidence type="ECO:0000256" key="1">
    <source>
        <dbReference type="SAM" id="MobiDB-lite"/>
    </source>
</evidence>
<dbReference type="AlphaFoldDB" id="A0A8H4V5K2"/>
<evidence type="ECO:0000313" key="2">
    <source>
        <dbReference type="EMBL" id="KAF4508551.1"/>
    </source>
</evidence>
<keyword evidence="3" id="KW-1185">Reference proteome</keyword>
<gene>
    <name evidence="2" type="ORF">G6O67_004912</name>
</gene>
<dbReference type="Proteomes" id="UP000557566">
    <property type="component" value="Unassembled WGS sequence"/>
</dbReference>
<feature type="compositionally biased region" description="Polar residues" evidence="1">
    <location>
        <begin position="50"/>
        <end position="59"/>
    </location>
</feature>
<dbReference type="EMBL" id="JAAVMX010000005">
    <property type="protein sequence ID" value="KAF4508551.1"/>
    <property type="molecule type" value="Genomic_DNA"/>
</dbReference>
<name>A0A8H4V5K2_9HYPO</name>
<proteinExistence type="predicted"/>
<comment type="caution">
    <text evidence="2">The sequence shown here is derived from an EMBL/GenBank/DDBJ whole genome shotgun (WGS) entry which is preliminary data.</text>
</comment>
<feature type="region of interest" description="Disordered" evidence="1">
    <location>
        <begin position="1"/>
        <end position="66"/>
    </location>
</feature>
<sequence>MPRSMYDCTGAFPNTAAGDASARARARRSAETVGGGQGNDPDATPRASRFGNQASQAGQALTARDLGSPGPQAYAVLAVEGPATPVAYQGGGGAVNQEGGVVNQEGGVVNQEGGAVNQQVVVRGQALVPPGHTPARLLRVTNPDPARPADAAPTTQPAAAAAGPLLYPISETAAIEEDAEGNVTLALAPGRRTEWSTDFVLGTRRCATTMT</sequence>
<protein>
    <submittedName>
        <fullName evidence="2">Uncharacterized protein</fullName>
    </submittedName>
</protein>
<evidence type="ECO:0000313" key="3">
    <source>
        <dbReference type="Proteomes" id="UP000557566"/>
    </source>
</evidence>
<reference evidence="2 3" key="1">
    <citation type="journal article" date="2020" name="Genome Biol. Evol.">
        <title>A new high-quality draft genome assembly of the Chinese cordyceps Ophiocordyceps sinensis.</title>
        <authorList>
            <person name="Shu R."/>
            <person name="Zhang J."/>
            <person name="Meng Q."/>
            <person name="Zhang H."/>
            <person name="Zhou G."/>
            <person name="Li M."/>
            <person name="Wu P."/>
            <person name="Zhao Y."/>
            <person name="Chen C."/>
            <person name="Qin Q."/>
        </authorList>
    </citation>
    <scope>NUCLEOTIDE SEQUENCE [LARGE SCALE GENOMIC DNA]</scope>
    <source>
        <strain evidence="2 3">IOZ07</strain>
    </source>
</reference>